<proteinExistence type="predicted"/>
<accession>A0ABP6QDJ5</accession>
<protein>
    <submittedName>
        <fullName evidence="4">Glycosyltransferase</fullName>
    </submittedName>
</protein>
<evidence type="ECO:0000313" key="5">
    <source>
        <dbReference type="Proteomes" id="UP001501237"/>
    </source>
</evidence>
<dbReference type="Gene3D" id="3.40.50.2000">
    <property type="entry name" value="Glycogen Phosphorylase B"/>
    <property type="match status" value="2"/>
</dbReference>
<dbReference type="InterPro" id="IPR050194">
    <property type="entry name" value="Glycosyltransferase_grp1"/>
</dbReference>
<organism evidence="4 5">
    <name type="scientific">Actinocorallia longicatena</name>
    <dbReference type="NCBI Taxonomy" id="111803"/>
    <lineage>
        <taxon>Bacteria</taxon>
        <taxon>Bacillati</taxon>
        <taxon>Actinomycetota</taxon>
        <taxon>Actinomycetes</taxon>
        <taxon>Streptosporangiales</taxon>
        <taxon>Thermomonosporaceae</taxon>
        <taxon>Actinocorallia</taxon>
    </lineage>
</organism>
<dbReference type="PANTHER" id="PTHR45947:SF3">
    <property type="entry name" value="SULFOQUINOVOSYL TRANSFERASE SQD2"/>
    <property type="match status" value="1"/>
</dbReference>
<reference evidence="5" key="1">
    <citation type="journal article" date="2019" name="Int. J. Syst. Evol. Microbiol.">
        <title>The Global Catalogue of Microorganisms (GCM) 10K type strain sequencing project: providing services to taxonomists for standard genome sequencing and annotation.</title>
        <authorList>
            <consortium name="The Broad Institute Genomics Platform"/>
            <consortium name="The Broad Institute Genome Sequencing Center for Infectious Disease"/>
            <person name="Wu L."/>
            <person name="Ma J."/>
        </authorList>
    </citation>
    <scope>NUCLEOTIDE SEQUENCE [LARGE SCALE GENOMIC DNA]</scope>
    <source>
        <strain evidence="5">JCM 9377</strain>
    </source>
</reference>
<keyword evidence="1" id="KW-0328">Glycosyltransferase</keyword>
<dbReference type="Proteomes" id="UP001501237">
    <property type="component" value="Unassembled WGS sequence"/>
</dbReference>
<keyword evidence="2" id="KW-0808">Transferase</keyword>
<dbReference type="InterPro" id="IPR028098">
    <property type="entry name" value="Glyco_trans_4-like_N"/>
</dbReference>
<evidence type="ECO:0000256" key="2">
    <source>
        <dbReference type="ARBA" id="ARBA00022679"/>
    </source>
</evidence>
<dbReference type="PANTHER" id="PTHR45947">
    <property type="entry name" value="SULFOQUINOVOSYL TRANSFERASE SQD2"/>
    <property type="match status" value="1"/>
</dbReference>
<dbReference type="EMBL" id="BAAAUV010000011">
    <property type="protein sequence ID" value="GAA3220930.1"/>
    <property type="molecule type" value="Genomic_DNA"/>
</dbReference>
<evidence type="ECO:0000313" key="4">
    <source>
        <dbReference type="EMBL" id="GAA3220930.1"/>
    </source>
</evidence>
<evidence type="ECO:0000256" key="1">
    <source>
        <dbReference type="ARBA" id="ARBA00022676"/>
    </source>
</evidence>
<dbReference type="Pfam" id="PF13692">
    <property type="entry name" value="Glyco_trans_1_4"/>
    <property type="match status" value="1"/>
</dbReference>
<name>A0ABP6QDJ5_9ACTN</name>
<comment type="caution">
    <text evidence="4">The sequence shown here is derived from an EMBL/GenBank/DDBJ whole genome shotgun (WGS) entry which is preliminary data.</text>
</comment>
<dbReference type="Pfam" id="PF13439">
    <property type="entry name" value="Glyco_transf_4"/>
    <property type="match status" value="1"/>
</dbReference>
<dbReference type="SUPFAM" id="SSF53756">
    <property type="entry name" value="UDP-Glycosyltransferase/glycogen phosphorylase"/>
    <property type="match status" value="1"/>
</dbReference>
<sequence>MTESTPRILHVTQPTTGGVAVYVAAVAADQLQRGWQVAVACPDAGWLPATLAARNISHLPWRAKRSPGSTILREAAELRRLIRRYRPDVVHLHSAKAGLAGRITRSAQPTIFQPHGWSWLAARGPLRALCVAWERAAARRADVVICVGAGEQWLGHDQKVDARYRVVRNGVDLNRFRPADDAARAAARRELGLSPDARIAVCVGRLTRQKGQDTLLAAWPQVRRACPGAELFLVGDGQWPGGAAQQDSFSGARLVPAVDDPRRWYECADVVVLPSRWEGLPLTALEALATGRSLVVTDVPGLTEVVAPEVGVRVQVDDVDGLASALSERLTDKSLADREGVAAGLAAGEFDVVASLGLLAGVTAGLLEGGTAVVREGLEIGAPGR</sequence>
<feature type="domain" description="Glycosyltransferase subfamily 4-like N-terminal" evidence="3">
    <location>
        <begin position="17"/>
        <end position="175"/>
    </location>
</feature>
<gene>
    <name evidence="4" type="ORF">GCM10010468_45820</name>
</gene>
<evidence type="ECO:0000259" key="3">
    <source>
        <dbReference type="Pfam" id="PF13439"/>
    </source>
</evidence>
<keyword evidence="5" id="KW-1185">Reference proteome</keyword>